<dbReference type="SUPFAM" id="SSF82185">
    <property type="entry name" value="Histone H3 K4-specific methyltransferase SET7/9 N-terminal domain"/>
    <property type="match status" value="1"/>
</dbReference>
<keyword evidence="1" id="KW-0677">Repeat</keyword>
<dbReference type="PANTHER" id="PTHR23084:SF263">
    <property type="entry name" value="MORN REPEAT-CONTAINING PROTEIN 1"/>
    <property type="match status" value="1"/>
</dbReference>
<organism evidence="2 3">
    <name type="scientific">Thermodesulfobium acidiphilum</name>
    <dbReference type="NCBI Taxonomy" id="1794699"/>
    <lineage>
        <taxon>Bacteria</taxon>
        <taxon>Pseudomonadati</taxon>
        <taxon>Thermodesulfobiota</taxon>
        <taxon>Thermodesulfobiia</taxon>
        <taxon>Thermodesulfobiales</taxon>
        <taxon>Thermodesulfobiaceae</taxon>
        <taxon>Thermodesulfobium</taxon>
    </lineage>
</organism>
<dbReference type="Gene3D" id="2.20.110.10">
    <property type="entry name" value="Histone H3 K4-specific methyltransferase SET7/9 N-terminal domain"/>
    <property type="match status" value="1"/>
</dbReference>
<dbReference type="InterPro" id="IPR003409">
    <property type="entry name" value="MORN"/>
</dbReference>
<name>A0A2R4W2Y6_THEAF</name>
<proteinExistence type="predicted"/>
<sequence>MGKLVRFSILFSIVFSILFIFSALSFANGVYVQTNNGKVWDAYPEQNQVPVWTGGIDSNGYASGQGVMIWYQDGQPGDKYEGTMVEGKMSGKGTYTWFEGTKYVGDFVDFYRDGYGTYYDKNGNVVYQGKWSKDQFMGNK</sequence>
<protein>
    <submittedName>
        <fullName evidence="2">MORN repeat-containing protein</fullName>
    </submittedName>
</protein>
<dbReference type="Proteomes" id="UP000244792">
    <property type="component" value="Chromosome"/>
</dbReference>
<dbReference type="RefSeq" id="WP_108310022.1">
    <property type="nucleotide sequence ID" value="NZ_CP020921.1"/>
</dbReference>
<reference evidence="2 3" key="1">
    <citation type="submission" date="2017-04" db="EMBL/GenBank/DDBJ databases">
        <title>Genomic insights into metabolism of Thermodesulfobium acidiphilum.</title>
        <authorList>
            <person name="Toshchakov S.V."/>
            <person name="Frolov E.N."/>
            <person name="Kublanov I.V."/>
            <person name="Samarov N.I."/>
            <person name="Novikov A."/>
            <person name="Lebedinsky A.V."/>
            <person name="Bonch-Osmolovskaya E.A."/>
            <person name="Chernyh N.A."/>
        </authorList>
    </citation>
    <scope>NUCLEOTIDE SEQUENCE [LARGE SCALE GENOMIC DNA]</scope>
    <source>
        <strain evidence="2 3">3127-1</strain>
    </source>
</reference>
<evidence type="ECO:0000313" key="3">
    <source>
        <dbReference type="Proteomes" id="UP000244792"/>
    </source>
</evidence>
<dbReference type="PANTHER" id="PTHR23084">
    <property type="entry name" value="PHOSPHATIDYLINOSITOL-4-PHOSPHATE 5-KINASE RELATED"/>
    <property type="match status" value="1"/>
</dbReference>
<dbReference type="KEGG" id="taci:TDSAC_1696"/>
<dbReference type="Pfam" id="PF02493">
    <property type="entry name" value="MORN"/>
    <property type="match status" value="4"/>
</dbReference>
<evidence type="ECO:0000256" key="1">
    <source>
        <dbReference type="ARBA" id="ARBA00022737"/>
    </source>
</evidence>
<dbReference type="SMART" id="SM00698">
    <property type="entry name" value="MORN"/>
    <property type="match status" value="2"/>
</dbReference>
<gene>
    <name evidence="2" type="ORF">TDSAC_1696</name>
</gene>
<accession>A0A2R4W2Y6</accession>
<dbReference type="AlphaFoldDB" id="A0A2R4W2Y6"/>
<keyword evidence="3" id="KW-1185">Reference proteome</keyword>
<evidence type="ECO:0000313" key="2">
    <source>
        <dbReference type="EMBL" id="AWB11032.1"/>
    </source>
</evidence>
<dbReference type="OrthoDB" id="7059515at2"/>
<dbReference type="EMBL" id="CP020921">
    <property type="protein sequence ID" value="AWB11032.1"/>
    <property type="molecule type" value="Genomic_DNA"/>
</dbReference>